<evidence type="ECO:0000313" key="2">
    <source>
        <dbReference type="Proteomes" id="UP001642260"/>
    </source>
</evidence>
<dbReference type="AlphaFoldDB" id="A0ABC8KDW6"/>
<reference evidence="1 2" key="1">
    <citation type="submission" date="2022-03" db="EMBL/GenBank/DDBJ databases">
        <authorList>
            <person name="Macdonald S."/>
            <person name="Ahmed S."/>
            <person name="Newling K."/>
        </authorList>
    </citation>
    <scope>NUCLEOTIDE SEQUENCE [LARGE SCALE GENOMIC DNA]</scope>
</reference>
<sequence>MGLQEQQPTITKLALNLTSHGELYLRHRSHGDRVKLTHVVNLQQHQSIISTSPKLSYLYIVFFNLELPPESNGKASASFSYYISWSTSSLHMPSPYKIFDIYQKERARIQELIQRKGTQYGSCPRFNVTVRSQKAKVSDGTGGLDMILRSWDYPVAWQITLRSVGKKKEPLASEDDADEDLCVLSKWKLSS</sequence>
<evidence type="ECO:0000313" key="1">
    <source>
        <dbReference type="EMBL" id="CAH8353774.1"/>
    </source>
</evidence>
<name>A0ABC8KDW6_ERUVS</name>
<comment type="caution">
    <text evidence="1">The sequence shown here is derived from an EMBL/GenBank/DDBJ whole genome shotgun (WGS) entry which is preliminary data.</text>
</comment>
<keyword evidence="2" id="KW-1185">Reference proteome</keyword>
<proteinExistence type="predicted"/>
<organism evidence="1 2">
    <name type="scientific">Eruca vesicaria subsp. sativa</name>
    <name type="common">Garden rocket</name>
    <name type="synonym">Eruca sativa</name>
    <dbReference type="NCBI Taxonomy" id="29727"/>
    <lineage>
        <taxon>Eukaryota</taxon>
        <taxon>Viridiplantae</taxon>
        <taxon>Streptophyta</taxon>
        <taxon>Embryophyta</taxon>
        <taxon>Tracheophyta</taxon>
        <taxon>Spermatophyta</taxon>
        <taxon>Magnoliopsida</taxon>
        <taxon>eudicotyledons</taxon>
        <taxon>Gunneridae</taxon>
        <taxon>Pentapetalae</taxon>
        <taxon>rosids</taxon>
        <taxon>malvids</taxon>
        <taxon>Brassicales</taxon>
        <taxon>Brassicaceae</taxon>
        <taxon>Brassiceae</taxon>
        <taxon>Eruca</taxon>
    </lineage>
</organism>
<dbReference type="EMBL" id="CAKOAT010185821">
    <property type="protein sequence ID" value="CAH8353774.1"/>
    <property type="molecule type" value="Genomic_DNA"/>
</dbReference>
<protein>
    <submittedName>
        <fullName evidence="1">Uncharacterized protein</fullName>
    </submittedName>
</protein>
<dbReference type="Proteomes" id="UP001642260">
    <property type="component" value="Unassembled WGS sequence"/>
</dbReference>
<gene>
    <name evidence="1" type="ORF">ERUC_LOCUS19529</name>
</gene>
<accession>A0ABC8KDW6</accession>